<dbReference type="HOGENOM" id="CLU_2337040_0_0_1"/>
<dbReference type="AlphaFoldDB" id="A0A0E0BIH3"/>
<evidence type="ECO:0000313" key="2">
    <source>
        <dbReference type="Proteomes" id="UP000026961"/>
    </source>
</evidence>
<reference evidence="1" key="2">
    <citation type="submission" date="2018-05" db="EMBL/GenBank/DDBJ databases">
        <title>OgluRS3 (Oryza glumaepatula Reference Sequence Version 3).</title>
        <authorList>
            <person name="Zhang J."/>
            <person name="Kudrna D."/>
            <person name="Lee S."/>
            <person name="Talag J."/>
            <person name="Welchert J."/>
            <person name="Wing R.A."/>
        </authorList>
    </citation>
    <scope>NUCLEOTIDE SEQUENCE [LARGE SCALE GENOMIC DNA]</scope>
</reference>
<name>A0A0E0BIH3_9ORYZ</name>
<accession>A0A0E0BIH3</accession>
<evidence type="ECO:0000313" key="1">
    <source>
        <dbReference type="EnsemblPlants" id="OGLUM11G11320.1"/>
    </source>
</evidence>
<dbReference type="EnsemblPlants" id="OGLUM11G11320.1">
    <property type="protein sequence ID" value="OGLUM11G11320.1"/>
    <property type="gene ID" value="OGLUM11G11320"/>
</dbReference>
<organism evidence="1">
    <name type="scientific">Oryza glumipatula</name>
    <dbReference type="NCBI Taxonomy" id="40148"/>
    <lineage>
        <taxon>Eukaryota</taxon>
        <taxon>Viridiplantae</taxon>
        <taxon>Streptophyta</taxon>
        <taxon>Embryophyta</taxon>
        <taxon>Tracheophyta</taxon>
        <taxon>Spermatophyta</taxon>
        <taxon>Magnoliopsida</taxon>
        <taxon>Liliopsida</taxon>
        <taxon>Poales</taxon>
        <taxon>Poaceae</taxon>
        <taxon>BOP clade</taxon>
        <taxon>Oryzoideae</taxon>
        <taxon>Oryzeae</taxon>
        <taxon>Oryzinae</taxon>
        <taxon>Oryza</taxon>
    </lineage>
</organism>
<dbReference type="Gramene" id="OGLUM11G11320.1">
    <property type="protein sequence ID" value="OGLUM11G11320.1"/>
    <property type="gene ID" value="OGLUM11G11320"/>
</dbReference>
<sequence length="98" mass="11189">MPAYRWLLNVTVFPRQNIIYARDQEAVYNAIHAKSSSDSRIYAAVIICVRNLIRHGFDCSIKIKPPGWDKKRIAREIKLLFGGKGEKTNVVLSMQCPV</sequence>
<protein>
    <submittedName>
        <fullName evidence="1">Uncharacterized protein</fullName>
    </submittedName>
</protein>
<proteinExistence type="predicted"/>
<keyword evidence="2" id="KW-1185">Reference proteome</keyword>
<reference evidence="1" key="1">
    <citation type="submission" date="2015-04" db="UniProtKB">
        <authorList>
            <consortium name="EnsemblPlants"/>
        </authorList>
    </citation>
    <scope>IDENTIFICATION</scope>
</reference>
<dbReference type="Proteomes" id="UP000026961">
    <property type="component" value="Chromosome 11"/>
</dbReference>